<feature type="domain" description="Anamorsin C-terminal" evidence="10">
    <location>
        <begin position="232"/>
        <end position="265"/>
    </location>
</feature>
<keyword evidence="7 9" id="KW-0411">Iron-sulfur</keyword>
<dbReference type="GO" id="GO:0051537">
    <property type="term" value="F:2 iron, 2 sulfur cluster binding"/>
    <property type="evidence" value="ECO:0007669"/>
    <property type="project" value="UniProtKB-UniRule"/>
</dbReference>
<feature type="short sequence motif" description="Cx2C motif 1" evidence="9">
    <location>
        <begin position="239"/>
        <end position="242"/>
    </location>
</feature>
<sequence length="278" mass="30030">MALQGNVAILTRLKDATSATQQLKKANSQVENVTLFSVPEDSDIVQTVASSSTAKENAFDVVVSFNEQTEQLETELGAVLPLLNDGGTLYLHVADVKEEKTKNAVLMALMIGGLVDTSEKDEISPFYPKLSDSVCFSSRKQMFKSAAISLAKKTGTAQPTKKWTVLADDFGGDEEQDDDFIDEDTLLDDTDEVLQMAKADCGEAGGKKRACKNCTCGLKDKEDKPVMSEKDLNKLVSGCGNCFKGDAFRCGSCPFLGKPAFKPGMEKVLLNLDNADDI</sequence>
<evidence type="ECO:0000259" key="10">
    <source>
        <dbReference type="Pfam" id="PF05093"/>
    </source>
</evidence>
<comment type="caution">
    <text evidence="11">The sequence shown here is derived from an EMBL/GenBank/DDBJ whole genome shotgun (WGS) entry which is preliminary data.</text>
</comment>
<feature type="binding site" evidence="9">
    <location>
        <position position="250"/>
    </location>
    <ligand>
        <name>[4Fe-4S] cluster</name>
        <dbReference type="ChEBI" id="CHEBI:49883"/>
    </ligand>
</feature>
<comment type="similarity">
    <text evidence="2 9">Belongs to the anamorsin family.</text>
</comment>
<feature type="binding site" evidence="9">
    <location>
        <position position="253"/>
    </location>
    <ligand>
        <name>[4Fe-4S] cluster</name>
        <dbReference type="ChEBI" id="CHEBI:49883"/>
    </ligand>
</feature>
<dbReference type="InterPro" id="IPR007785">
    <property type="entry name" value="Anamorsin"/>
</dbReference>
<dbReference type="GO" id="GO:0046872">
    <property type="term" value="F:metal ion binding"/>
    <property type="evidence" value="ECO:0007669"/>
    <property type="project" value="UniProtKB-KW"/>
</dbReference>
<keyword evidence="9" id="KW-0001">2Fe-2S</keyword>
<comment type="domain">
    <text evidence="9">The C-terminal domain binds 2 Fe-S clusters but is otherwise mostly in an intrinsically disordered conformation.</text>
</comment>
<feature type="region of interest" description="Fe-S binding site B" evidence="9">
    <location>
        <begin position="239"/>
        <end position="253"/>
    </location>
</feature>
<evidence type="ECO:0000256" key="2">
    <source>
        <dbReference type="ARBA" id="ARBA00008169"/>
    </source>
</evidence>
<evidence type="ECO:0000256" key="8">
    <source>
        <dbReference type="ARBA" id="ARBA00023128"/>
    </source>
</evidence>
<evidence type="ECO:0000256" key="9">
    <source>
        <dbReference type="HAMAP-Rule" id="MF_03115"/>
    </source>
</evidence>
<keyword evidence="12" id="KW-1185">Reference proteome</keyword>
<dbReference type="EMBL" id="CANTFM010000987">
    <property type="protein sequence ID" value="CAI5733075.1"/>
    <property type="molecule type" value="Genomic_DNA"/>
</dbReference>
<comment type="cofactor">
    <cofactor evidence="1 9">
        <name>[4Fe-4S] cluster</name>
        <dbReference type="ChEBI" id="CHEBI:49883"/>
    </cofactor>
</comment>
<protein>
    <recommendedName>
        <fullName evidence="9">Anamorsin homolog</fullName>
    </recommendedName>
    <alternativeName>
        <fullName evidence="9">Fe-S cluster assembly protein DRE2 homolog</fullName>
    </alternativeName>
</protein>
<evidence type="ECO:0000256" key="4">
    <source>
        <dbReference type="ARBA" id="ARBA00022490"/>
    </source>
</evidence>
<evidence type="ECO:0000313" key="12">
    <source>
        <dbReference type="Proteomes" id="UP001162029"/>
    </source>
</evidence>
<keyword evidence="6 9" id="KW-0408">Iron</keyword>
<dbReference type="GO" id="GO:0005758">
    <property type="term" value="C:mitochondrial intermembrane space"/>
    <property type="evidence" value="ECO:0007669"/>
    <property type="project" value="UniProtKB-SubCell"/>
</dbReference>
<evidence type="ECO:0000256" key="3">
    <source>
        <dbReference type="ARBA" id="ARBA00022485"/>
    </source>
</evidence>
<dbReference type="PANTHER" id="PTHR13273">
    <property type="entry name" value="ANAMORSIN"/>
    <property type="match status" value="1"/>
</dbReference>
<feature type="binding site" evidence="9">
    <location>
        <position position="214"/>
    </location>
    <ligand>
        <name>[2Fe-2S] cluster</name>
        <dbReference type="ChEBI" id="CHEBI:190135"/>
    </ligand>
</feature>
<feature type="binding site" evidence="9">
    <location>
        <position position="216"/>
    </location>
    <ligand>
        <name>[2Fe-2S] cluster</name>
        <dbReference type="ChEBI" id="CHEBI:190135"/>
    </ligand>
</feature>
<feature type="binding site" evidence="9">
    <location>
        <position position="211"/>
    </location>
    <ligand>
        <name>[2Fe-2S] cluster</name>
        <dbReference type="ChEBI" id="CHEBI:190135"/>
    </ligand>
</feature>
<feature type="binding site" evidence="9">
    <location>
        <position position="239"/>
    </location>
    <ligand>
        <name>[4Fe-4S] cluster</name>
        <dbReference type="ChEBI" id="CHEBI:49883"/>
    </ligand>
</feature>
<evidence type="ECO:0000256" key="6">
    <source>
        <dbReference type="ARBA" id="ARBA00023004"/>
    </source>
</evidence>
<comment type="function">
    <text evidence="9">Component of the cytosolic iron-sulfur (Fe-S) protein assembly (CIA) machinery. Required for the maturation of extramitochondrial Fe-S proteins. Part of an electron transfer chain functioning in an early step of cytosolic Fe-S biogenesis, facilitating the de novo assembly of a [4Fe-4S] cluster on the cytosolic Fe-S scaffold complex. Electrons are transferred from NADPH via a FAD- and FMN-containing diflavin oxidoreductase. Together with the diflavin oxidoreductase, also required for the assembly of the diferric tyrosyl radical cofactor of ribonucleotide reductase (RNR), probably by providing electrons for reduction during radical cofactor maturation in the catalytic small subunit.</text>
</comment>
<keyword evidence="5 9" id="KW-0479">Metal-binding</keyword>
<dbReference type="InterPro" id="IPR046408">
    <property type="entry name" value="CIAPIN1"/>
</dbReference>
<dbReference type="Pfam" id="PF05093">
    <property type="entry name" value="CIAPIN1"/>
    <property type="match status" value="1"/>
</dbReference>
<dbReference type="GO" id="GO:0016226">
    <property type="term" value="P:iron-sulfur cluster assembly"/>
    <property type="evidence" value="ECO:0007669"/>
    <property type="project" value="UniProtKB-UniRule"/>
</dbReference>
<gene>
    <name evidence="11" type="ORF">PDE001_LOCUS5294</name>
</gene>
<dbReference type="HAMAP" id="MF_03115">
    <property type="entry name" value="Anamorsin"/>
    <property type="match status" value="1"/>
</dbReference>
<dbReference type="Proteomes" id="UP001162029">
    <property type="component" value="Unassembled WGS sequence"/>
</dbReference>
<evidence type="ECO:0000256" key="7">
    <source>
        <dbReference type="ARBA" id="ARBA00023014"/>
    </source>
</evidence>
<keyword evidence="8 9" id="KW-0496">Mitochondrion</keyword>
<dbReference type="AlphaFoldDB" id="A0AAV0UCA8"/>
<name>A0AAV0UCA8_9STRA</name>
<evidence type="ECO:0000256" key="1">
    <source>
        <dbReference type="ARBA" id="ARBA00001966"/>
    </source>
</evidence>
<feature type="binding site" evidence="9">
    <location>
        <position position="201"/>
    </location>
    <ligand>
        <name>[2Fe-2S] cluster</name>
        <dbReference type="ChEBI" id="CHEBI:190135"/>
    </ligand>
</feature>
<feature type="short sequence motif" description="Cx2C motif 2" evidence="9">
    <location>
        <begin position="250"/>
        <end position="253"/>
    </location>
</feature>
<comment type="domain">
    <text evidence="9">The twin Cx2C motifs are involved in the recognition by the mitochondrial MIA40-ERV1 disulfide relay system. The formation of 2 disulfide bonds in the Cx2C motifs through dithiol/disulfide exchange reactions effectively traps the protein in the mitochondrial intermembrane space.</text>
</comment>
<comment type="subunit">
    <text evidence="9">Monomer.</text>
</comment>
<comment type="cofactor">
    <cofactor evidence="9">
        <name>[2Fe-2S] cluster</name>
        <dbReference type="ChEBI" id="CHEBI:190135"/>
    </cofactor>
</comment>
<keyword evidence="3 9" id="KW-0004">4Fe-4S</keyword>
<comment type="caution">
    <text evidence="9">Lacks conserved residue(s) required for the propagation of feature annotation.</text>
</comment>
<evidence type="ECO:0000313" key="11">
    <source>
        <dbReference type="EMBL" id="CAI5733075.1"/>
    </source>
</evidence>
<organism evidence="11 12">
    <name type="scientific">Peronospora destructor</name>
    <dbReference type="NCBI Taxonomy" id="86335"/>
    <lineage>
        <taxon>Eukaryota</taxon>
        <taxon>Sar</taxon>
        <taxon>Stramenopiles</taxon>
        <taxon>Oomycota</taxon>
        <taxon>Peronosporomycetes</taxon>
        <taxon>Peronosporales</taxon>
        <taxon>Peronosporaceae</taxon>
        <taxon>Peronospora</taxon>
    </lineage>
</organism>
<comment type="subcellular location">
    <subcellularLocation>
        <location evidence="9">Cytoplasm</location>
    </subcellularLocation>
    <subcellularLocation>
        <location evidence="9">Mitochondrion intermembrane space</location>
    </subcellularLocation>
</comment>
<evidence type="ECO:0000256" key="5">
    <source>
        <dbReference type="ARBA" id="ARBA00022723"/>
    </source>
</evidence>
<keyword evidence="4 9" id="KW-0963">Cytoplasm</keyword>
<comment type="domain">
    <text evidence="9">The N-terminal domain has structural similarity with S-adenosyl-L-methionine-dependent methyltransferases, but does not bind S-adenosyl-L-methionine. It is required for correct assembly of the 2 Fe-S clusters.</text>
</comment>
<accession>A0AAV0UCA8</accession>
<feature type="binding site" evidence="9">
    <location>
        <position position="242"/>
    </location>
    <ligand>
        <name>[4Fe-4S] cluster</name>
        <dbReference type="ChEBI" id="CHEBI:49883"/>
    </ligand>
</feature>
<dbReference type="PANTHER" id="PTHR13273:SF14">
    <property type="entry name" value="ANAMORSIN"/>
    <property type="match status" value="1"/>
</dbReference>
<dbReference type="GO" id="GO:0051539">
    <property type="term" value="F:4 iron, 4 sulfur cluster binding"/>
    <property type="evidence" value="ECO:0007669"/>
    <property type="project" value="UniProtKB-KW"/>
</dbReference>
<proteinExistence type="inferred from homology"/>
<dbReference type="GO" id="GO:0009055">
    <property type="term" value="F:electron transfer activity"/>
    <property type="evidence" value="ECO:0007669"/>
    <property type="project" value="UniProtKB-UniRule"/>
</dbReference>
<reference evidence="11" key="1">
    <citation type="submission" date="2022-12" db="EMBL/GenBank/DDBJ databases">
        <authorList>
            <person name="Webb A."/>
        </authorList>
    </citation>
    <scope>NUCLEOTIDE SEQUENCE</scope>
    <source>
        <strain evidence="11">Pd1</strain>
    </source>
</reference>